<dbReference type="GO" id="GO:1902660">
    <property type="term" value="P:negative regulation of glucose mediated signaling pathway"/>
    <property type="evidence" value="ECO:0007669"/>
    <property type="project" value="TreeGrafter"/>
</dbReference>
<gene>
    <name evidence="2" type="ORF">HZS81_06780</name>
</gene>
<dbReference type="Pfam" id="PF12706">
    <property type="entry name" value="Lactamase_B_2"/>
    <property type="match status" value="1"/>
</dbReference>
<dbReference type="AlphaFoldDB" id="A0A7Z0LK52"/>
<accession>A0A7Z0LK52</accession>
<dbReference type="PANTHER" id="PTHR28283:SF1">
    <property type="entry name" value="3',5'-CYCLIC-NUCLEOTIDE PHOSPHODIESTERASE 1"/>
    <property type="match status" value="1"/>
</dbReference>
<dbReference type="InterPro" id="IPR036866">
    <property type="entry name" value="RibonucZ/Hydroxyglut_hydro"/>
</dbReference>
<evidence type="ECO:0000313" key="2">
    <source>
        <dbReference type="EMBL" id="NYS60466.1"/>
    </source>
</evidence>
<evidence type="ECO:0000313" key="3">
    <source>
        <dbReference type="Proteomes" id="UP000586119"/>
    </source>
</evidence>
<dbReference type="GO" id="GO:0004115">
    <property type="term" value="F:3',5'-cyclic-AMP phosphodiesterase activity"/>
    <property type="evidence" value="ECO:0007669"/>
    <property type="project" value="InterPro"/>
</dbReference>
<proteinExistence type="predicted"/>
<dbReference type="RefSeq" id="WP_179929801.1">
    <property type="nucleotide sequence ID" value="NZ_JACCDF010000004.1"/>
</dbReference>
<protein>
    <submittedName>
        <fullName evidence="2">3',5'-cyclic-nucleotide phosphodiesterase</fullName>
    </submittedName>
</protein>
<dbReference type="SMART" id="SM00849">
    <property type="entry name" value="Lactamase_B"/>
    <property type="match status" value="1"/>
</dbReference>
<dbReference type="EMBL" id="JACCDF010000004">
    <property type="protein sequence ID" value="NYS60466.1"/>
    <property type="molecule type" value="Genomic_DNA"/>
</dbReference>
<dbReference type="CDD" id="cd07735">
    <property type="entry name" value="class_II_PDE_MBL-fold"/>
    <property type="match status" value="1"/>
</dbReference>
<dbReference type="GO" id="GO:0006198">
    <property type="term" value="P:cAMP catabolic process"/>
    <property type="evidence" value="ECO:0007669"/>
    <property type="project" value="InterPro"/>
</dbReference>
<organism evidence="2 3">
    <name type="scientific">Vreelandella salicampi</name>
    <dbReference type="NCBI Taxonomy" id="1449798"/>
    <lineage>
        <taxon>Bacteria</taxon>
        <taxon>Pseudomonadati</taxon>
        <taxon>Pseudomonadota</taxon>
        <taxon>Gammaproteobacteria</taxon>
        <taxon>Oceanospirillales</taxon>
        <taxon>Halomonadaceae</taxon>
        <taxon>Vreelandella</taxon>
    </lineage>
</organism>
<feature type="domain" description="Metallo-beta-lactamase" evidence="1">
    <location>
        <begin position="17"/>
        <end position="230"/>
    </location>
</feature>
<dbReference type="InterPro" id="IPR001279">
    <property type="entry name" value="Metallo-B-lactamas"/>
</dbReference>
<keyword evidence="3" id="KW-1185">Reference proteome</keyword>
<reference evidence="2 3" key="1">
    <citation type="journal article" date="2015" name="Int. J. Syst. Evol. Microbiol.">
        <title>Halomonas salicampi sp. nov., a halotolerant and alkalitolerant bacterium isolated from a saltern soil.</title>
        <authorList>
            <person name="Lee J.C."/>
            <person name="Kim Y.S."/>
            <person name="Yun B.S."/>
            <person name="Whang K.S."/>
        </authorList>
    </citation>
    <scope>NUCLEOTIDE SEQUENCE [LARGE SCALE GENOMIC DNA]</scope>
    <source>
        <strain evidence="2 3">BH103</strain>
    </source>
</reference>
<dbReference type="InterPro" id="IPR000396">
    <property type="entry name" value="Pdiesterase2"/>
</dbReference>
<name>A0A7Z0LK52_9GAMM</name>
<dbReference type="Gene3D" id="3.60.15.10">
    <property type="entry name" value="Ribonuclease Z/Hydroxyacylglutathione hydrolase-like"/>
    <property type="match status" value="1"/>
</dbReference>
<dbReference type="PANTHER" id="PTHR28283">
    <property type="entry name" value="3',5'-CYCLIC-NUCLEOTIDE PHOSPHODIESTERASE 1"/>
    <property type="match status" value="1"/>
</dbReference>
<dbReference type="SUPFAM" id="SSF56281">
    <property type="entry name" value="Metallo-hydrolase/oxidoreductase"/>
    <property type="match status" value="1"/>
</dbReference>
<dbReference type="GO" id="GO:0047555">
    <property type="term" value="F:3',5'-cyclic-GMP phosphodiesterase activity"/>
    <property type="evidence" value="ECO:0007669"/>
    <property type="project" value="TreeGrafter"/>
</dbReference>
<comment type="caution">
    <text evidence="2">The sequence shown here is derived from an EMBL/GenBank/DDBJ whole genome shotgun (WGS) entry which is preliminary data.</text>
</comment>
<dbReference type="Proteomes" id="UP000586119">
    <property type="component" value="Unassembled WGS sequence"/>
</dbReference>
<sequence length="257" mass="28104">MQILPLGASGGLEPQQGTSAFHLPPHTLVDAGTGASRLSDAALSSLNSILLTHAHLDHIASLPLLVDTQFEALAEQQRALSVYALPEVLEILQTHIFNGHIWPDFTRLPSADTPVLRFVPITFWQPFTLSGESNRTLQATPFPVTHGVPTCGYRISDGTTQVAISGDTGLSETTISSLNRLGALDRLVIECAFSNHLDALAEVAHHLTPQRLTVLLDSLDTLPEELWITHLKPKQRDTIAMELRQQLPSTLRWELPS</sequence>
<evidence type="ECO:0000259" key="1">
    <source>
        <dbReference type="SMART" id="SM00849"/>
    </source>
</evidence>
<dbReference type="PRINTS" id="PR00388">
    <property type="entry name" value="PDIESTERASE2"/>
</dbReference>